<evidence type="ECO:0000256" key="1">
    <source>
        <dbReference type="ARBA" id="ARBA00001933"/>
    </source>
</evidence>
<reference evidence="5 6" key="1">
    <citation type="submission" date="2024-06" db="EMBL/GenBank/DDBJ databases">
        <title>The Natural Products Discovery Center: Release of the First 8490 Sequenced Strains for Exploring Actinobacteria Biosynthetic Diversity.</title>
        <authorList>
            <person name="Kalkreuter E."/>
            <person name="Kautsar S.A."/>
            <person name="Yang D."/>
            <person name="Bader C.D."/>
            <person name="Teijaro C.N."/>
            <person name="Fluegel L."/>
            <person name="Davis C.M."/>
            <person name="Simpson J.R."/>
            <person name="Lauterbach L."/>
            <person name="Steele A.D."/>
            <person name="Gui C."/>
            <person name="Meng S."/>
            <person name="Li G."/>
            <person name="Viehrig K."/>
            <person name="Ye F."/>
            <person name="Su P."/>
            <person name="Kiefer A.F."/>
            <person name="Nichols A."/>
            <person name="Cepeda A.J."/>
            <person name="Yan W."/>
            <person name="Fan B."/>
            <person name="Jiang Y."/>
            <person name="Adhikari A."/>
            <person name="Zheng C.-J."/>
            <person name="Schuster L."/>
            <person name="Cowan T.M."/>
            <person name="Smanski M.J."/>
            <person name="Chevrette M.G."/>
            <person name="De Carvalho L.P.S."/>
            <person name="Shen B."/>
        </authorList>
    </citation>
    <scope>NUCLEOTIDE SEQUENCE [LARGE SCALE GENOMIC DNA]</scope>
    <source>
        <strain evidence="5 6">NPDC000837</strain>
    </source>
</reference>
<proteinExistence type="inferred from homology"/>
<evidence type="ECO:0000256" key="2">
    <source>
        <dbReference type="ARBA" id="ARBA00006490"/>
    </source>
</evidence>
<dbReference type="InterPro" id="IPR000192">
    <property type="entry name" value="Aminotrans_V_dom"/>
</dbReference>
<dbReference type="Gene3D" id="3.90.1150.10">
    <property type="entry name" value="Aspartate Aminotransferase, domain 1"/>
    <property type="match status" value="1"/>
</dbReference>
<dbReference type="PANTHER" id="PTHR11601:SF34">
    <property type="entry name" value="CYSTEINE DESULFURASE"/>
    <property type="match status" value="1"/>
</dbReference>
<comment type="similarity">
    <text evidence="2">Belongs to the class-V pyridoxal-phosphate-dependent aminotransferase family. NifS/IscS subfamily.</text>
</comment>
<evidence type="ECO:0000256" key="3">
    <source>
        <dbReference type="ARBA" id="ARBA00050776"/>
    </source>
</evidence>
<dbReference type="Gene3D" id="1.10.260.50">
    <property type="match status" value="1"/>
</dbReference>
<keyword evidence="6" id="KW-1185">Reference proteome</keyword>
<protein>
    <submittedName>
        <fullName evidence="5">Aminotransferase class V-fold PLP-dependent enzyme</fullName>
    </submittedName>
</protein>
<dbReference type="Gene3D" id="3.40.640.10">
    <property type="entry name" value="Type I PLP-dependent aspartate aminotransferase-like (Major domain)"/>
    <property type="match status" value="1"/>
</dbReference>
<dbReference type="Proteomes" id="UP001445472">
    <property type="component" value="Unassembled WGS sequence"/>
</dbReference>
<accession>A0ABV1V128</accession>
<gene>
    <name evidence="5" type="ORF">ABT276_25805</name>
</gene>
<comment type="caution">
    <text evidence="5">The sequence shown here is derived from an EMBL/GenBank/DDBJ whole genome shotgun (WGS) entry which is preliminary data.</text>
</comment>
<keyword evidence="5" id="KW-0808">Transferase</keyword>
<evidence type="ECO:0000259" key="4">
    <source>
        <dbReference type="Pfam" id="PF00266"/>
    </source>
</evidence>
<evidence type="ECO:0000313" key="6">
    <source>
        <dbReference type="Proteomes" id="UP001445472"/>
    </source>
</evidence>
<dbReference type="GO" id="GO:0008483">
    <property type="term" value="F:transaminase activity"/>
    <property type="evidence" value="ECO:0007669"/>
    <property type="project" value="UniProtKB-KW"/>
</dbReference>
<comment type="cofactor">
    <cofactor evidence="1">
        <name>pyridoxal 5'-phosphate</name>
        <dbReference type="ChEBI" id="CHEBI:597326"/>
    </cofactor>
</comment>
<keyword evidence="5" id="KW-0032">Aminotransferase</keyword>
<dbReference type="SUPFAM" id="SSF53383">
    <property type="entry name" value="PLP-dependent transferases"/>
    <property type="match status" value="1"/>
</dbReference>
<dbReference type="InterPro" id="IPR015421">
    <property type="entry name" value="PyrdxlP-dep_Trfase_major"/>
</dbReference>
<dbReference type="InterPro" id="IPR015424">
    <property type="entry name" value="PyrdxlP-dep_Trfase"/>
</dbReference>
<evidence type="ECO:0000313" key="5">
    <source>
        <dbReference type="EMBL" id="MER6616727.1"/>
    </source>
</evidence>
<sequence>MNAIPASVPSHPGLVDGPVYLDYNATTPVDPRVAEAMLPHLTDFFGNPSSSHPYAQAPRRALDEARAQVADLIGARAAEVVFTASGSEADLLALRGVVLASGRPRPHVITQATEHPPCWRHAVRWSGCTARR</sequence>
<dbReference type="Pfam" id="PF00266">
    <property type="entry name" value="Aminotran_5"/>
    <property type="match status" value="1"/>
</dbReference>
<comment type="catalytic activity">
    <reaction evidence="3">
        <text>(sulfur carrier)-H + L-cysteine = (sulfur carrier)-SH + L-alanine</text>
        <dbReference type="Rhea" id="RHEA:43892"/>
        <dbReference type="Rhea" id="RHEA-COMP:14737"/>
        <dbReference type="Rhea" id="RHEA-COMP:14739"/>
        <dbReference type="ChEBI" id="CHEBI:29917"/>
        <dbReference type="ChEBI" id="CHEBI:35235"/>
        <dbReference type="ChEBI" id="CHEBI:57972"/>
        <dbReference type="ChEBI" id="CHEBI:64428"/>
        <dbReference type="EC" id="2.8.1.7"/>
    </reaction>
</comment>
<dbReference type="PANTHER" id="PTHR11601">
    <property type="entry name" value="CYSTEINE DESULFURYLASE FAMILY MEMBER"/>
    <property type="match status" value="1"/>
</dbReference>
<feature type="domain" description="Aminotransferase class V" evidence="4">
    <location>
        <begin position="19"/>
        <end position="116"/>
    </location>
</feature>
<name>A0ABV1V128_9ACTN</name>
<dbReference type="InterPro" id="IPR015422">
    <property type="entry name" value="PyrdxlP-dep_Trfase_small"/>
</dbReference>
<organism evidence="5 6">
    <name type="scientific">Streptomyces xantholiticus</name>
    <dbReference type="NCBI Taxonomy" id="68285"/>
    <lineage>
        <taxon>Bacteria</taxon>
        <taxon>Bacillati</taxon>
        <taxon>Actinomycetota</taxon>
        <taxon>Actinomycetes</taxon>
        <taxon>Kitasatosporales</taxon>
        <taxon>Streptomycetaceae</taxon>
        <taxon>Streptomyces</taxon>
    </lineage>
</organism>
<dbReference type="RefSeq" id="WP_351978020.1">
    <property type="nucleotide sequence ID" value="NZ_JBEPBX010000027.1"/>
</dbReference>
<dbReference type="EMBL" id="JBEPBX010000027">
    <property type="protein sequence ID" value="MER6616727.1"/>
    <property type="molecule type" value="Genomic_DNA"/>
</dbReference>